<proteinExistence type="predicted"/>
<dbReference type="PANTHER" id="PTHR42852:SF6">
    <property type="entry name" value="THIOL:DISULFIDE INTERCHANGE PROTEIN DSBE"/>
    <property type="match status" value="1"/>
</dbReference>
<keyword evidence="3" id="KW-1015">Disulfide bond</keyword>
<keyword evidence="5" id="KW-0732">Signal</keyword>
<dbReference type="InterPro" id="IPR012336">
    <property type="entry name" value="Thioredoxin-like_fold"/>
</dbReference>
<dbReference type="EMBL" id="QRYW01000045">
    <property type="protein sequence ID" value="RGV19857.1"/>
    <property type="molecule type" value="Genomic_DNA"/>
</dbReference>
<dbReference type="CDD" id="cd02966">
    <property type="entry name" value="TlpA_like_family"/>
    <property type="match status" value="1"/>
</dbReference>
<dbReference type="Proteomes" id="UP000283426">
    <property type="component" value="Unassembled WGS sequence"/>
</dbReference>
<protein>
    <submittedName>
        <fullName evidence="7">AhpC/TSA family protein</fullName>
    </submittedName>
</protein>
<dbReference type="GO" id="GO:0017004">
    <property type="term" value="P:cytochrome complex assembly"/>
    <property type="evidence" value="ECO:0007669"/>
    <property type="project" value="UniProtKB-KW"/>
</dbReference>
<evidence type="ECO:0000256" key="1">
    <source>
        <dbReference type="ARBA" id="ARBA00004196"/>
    </source>
</evidence>
<dbReference type="Pfam" id="PF13905">
    <property type="entry name" value="Thioredoxin_8"/>
    <property type="match status" value="1"/>
</dbReference>
<dbReference type="AlphaFoldDB" id="A0A412W6P8"/>
<evidence type="ECO:0000256" key="3">
    <source>
        <dbReference type="ARBA" id="ARBA00023157"/>
    </source>
</evidence>
<reference evidence="7 8" key="1">
    <citation type="submission" date="2018-08" db="EMBL/GenBank/DDBJ databases">
        <title>A genome reference for cultivated species of the human gut microbiota.</title>
        <authorList>
            <person name="Zou Y."/>
            <person name="Xue W."/>
            <person name="Luo G."/>
        </authorList>
    </citation>
    <scope>NUCLEOTIDE SEQUENCE [LARGE SCALE GENOMIC DNA]</scope>
    <source>
        <strain evidence="7 8">AF14-6AC</strain>
    </source>
</reference>
<dbReference type="PANTHER" id="PTHR42852">
    <property type="entry name" value="THIOL:DISULFIDE INTERCHANGE PROTEIN DSBE"/>
    <property type="match status" value="1"/>
</dbReference>
<dbReference type="InterPro" id="IPR013766">
    <property type="entry name" value="Thioredoxin_domain"/>
</dbReference>
<dbReference type="InterPro" id="IPR050553">
    <property type="entry name" value="Thioredoxin_ResA/DsbE_sf"/>
</dbReference>
<feature type="chain" id="PRO_5019256822" evidence="5">
    <location>
        <begin position="21"/>
        <end position="442"/>
    </location>
</feature>
<keyword evidence="4" id="KW-0676">Redox-active center</keyword>
<evidence type="ECO:0000313" key="7">
    <source>
        <dbReference type="EMBL" id="RGV19857.1"/>
    </source>
</evidence>
<dbReference type="InterPro" id="IPR036249">
    <property type="entry name" value="Thioredoxin-like_sf"/>
</dbReference>
<comment type="subcellular location">
    <subcellularLocation>
        <location evidence="1">Cell envelope</location>
    </subcellularLocation>
</comment>
<dbReference type="PROSITE" id="PS51257">
    <property type="entry name" value="PROKAR_LIPOPROTEIN"/>
    <property type="match status" value="1"/>
</dbReference>
<dbReference type="Gene3D" id="3.40.30.10">
    <property type="entry name" value="Glutaredoxin"/>
    <property type="match status" value="1"/>
</dbReference>
<evidence type="ECO:0000313" key="8">
    <source>
        <dbReference type="Proteomes" id="UP000283426"/>
    </source>
</evidence>
<evidence type="ECO:0000256" key="5">
    <source>
        <dbReference type="SAM" id="SignalP"/>
    </source>
</evidence>
<gene>
    <name evidence="7" type="ORF">DWW24_17440</name>
</gene>
<dbReference type="SUPFAM" id="SSF52833">
    <property type="entry name" value="Thioredoxin-like"/>
    <property type="match status" value="1"/>
</dbReference>
<organism evidence="7 8">
    <name type="scientific">Odoribacter splanchnicus</name>
    <dbReference type="NCBI Taxonomy" id="28118"/>
    <lineage>
        <taxon>Bacteria</taxon>
        <taxon>Pseudomonadati</taxon>
        <taxon>Bacteroidota</taxon>
        <taxon>Bacteroidia</taxon>
        <taxon>Bacteroidales</taxon>
        <taxon>Odoribacteraceae</taxon>
        <taxon>Odoribacter</taxon>
    </lineage>
</organism>
<evidence type="ECO:0000259" key="6">
    <source>
        <dbReference type="PROSITE" id="PS51352"/>
    </source>
</evidence>
<dbReference type="RefSeq" id="WP_118108491.1">
    <property type="nucleotide sequence ID" value="NZ_QRYW01000045.1"/>
</dbReference>
<dbReference type="PROSITE" id="PS51352">
    <property type="entry name" value="THIOREDOXIN_2"/>
    <property type="match status" value="1"/>
</dbReference>
<evidence type="ECO:0000256" key="4">
    <source>
        <dbReference type="ARBA" id="ARBA00023284"/>
    </source>
</evidence>
<dbReference type="GO" id="GO:0030313">
    <property type="term" value="C:cell envelope"/>
    <property type="evidence" value="ECO:0007669"/>
    <property type="project" value="UniProtKB-SubCell"/>
</dbReference>
<keyword evidence="2" id="KW-0201">Cytochrome c-type biogenesis</keyword>
<accession>A0A412W6P8</accession>
<feature type="domain" description="Thioredoxin" evidence="6">
    <location>
        <begin position="305"/>
        <end position="442"/>
    </location>
</feature>
<sequence length="442" mass="50427">MNRIEWICIACLAALLAACAGVSREYVLTGKLDNCTEKYALLNGNHAGEMDTVAIAADGTFRYAKTLGTSSMSFLMLEKGGVFPLLLIDGTENHLEADLATPGQYRITGDLEAAYVFYQKHIKDFSQITEEQEGSFKGLQTAYGGYRQMILDRLADIPDKGFHALFRETLERQILSNLVTYWGRWRGKKAVSDDADYNRFMEEVDLGASQYAANVLLFNYLSWFREYRLEKGGENLYQYLLSVVEEKVKDPGMQQQGYEMVFSDMFSKGDSFGEAETVYNRGLQLVTDPELHAWLIKEYAAFRKLQPGSSVIDCEWSDVEGKSSRLSDLFGKVIYLDVWATTCRPCCAEIPYLAKLVQRFKGDSRIEFVSVSTDANRQGWLNRLAKDKPQWKQFWKKDFSQLYNVDIIPRFMLFDREGKIVTLDAPRPSDPEITGFIEDHLK</sequence>
<comment type="caution">
    <text evidence="7">The sequence shown here is derived from an EMBL/GenBank/DDBJ whole genome shotgun (WGS) entry which is preliminary data.</text>
</comment>
<evidence type="ECO:0000256" key="2">
    <source>
        <dbReference type="ARBA" id="ARBA00022748"/>
    </source>
</evidence>
<feature type="signal peptide" evidence="5">
    <location>
        <begin position="1"/>
        <end position="20"/>
    </location>
</feature>
<name>A0A412W6P8_9BACT</name>